<keyword evidence="3" id="KW-1185">Reference proteome</keyword>
<accession>A0A931FW92</accession>
<name>A0A931FW92_9ACTN</name>
<dbReference type="PROSITE" id="PS51257">
    <property type="entry name" value="PROKAR_LIPOPROTEIN"/>
    <property type="match status" value="1"/>
</dbReference>
<gene>
    <name evidence="2" type="ORF">I4J89_11980</name>
</gene>
<feature type="chain" id="PRO_5036943323" description="Lipoprotein" evidence="1">
    <location>
        <begin position="23"/>
        <end position="293"/>
    </location>
</feature>
<protein>
    <recommendedName>
        <fullName evidence="4">Lipoprotein</fullName>
    </recommendedName>
</protein>
<organism evidence="2 3">
    <name type="scientific">Actinoplanes aureus</name>
    <dbReference type="NCBI Taxonomy" id="2792083"/>
    <lineage>
        <taxon>Bacteria</taxon>
        <taxon>Bacillati</taxon>
        <taxon>Actinomycetota</taxon>
        <taxon>Actinomycetes</taxon>
        <taxon>Micromonosporales</taxon>
        <taxon>Micromonosporaceae</taxon>
        <taxon>Actinoplanes</taxon>
    </lineage>
</organism>
<evidence type="ECO:0000313" key="2">
    <source>
        <dbReference type="EMBL" id="MBG0562183.1"/>
    </source>
</evidence>
<feature type="signal peptide" evidence="1">
    <location>
        <begin position="1"/>
        <end position="22"/>
    </location>
</feature>
<dbReference type="EMBL" id="JADQTO010000005">
    <property type="protein sequence ID" value="MBG0562183.1"/>
    <property type="molecule type" value="Genomic_DNA"/>
</dbReference>
<reference evidence="2" key="1">
    <citation type="submission" date="2020-11" db="EMBL/GenBank/DDBJ databases">
        <title>Isolation and identification of active actinomycetes.</title>
        <authorList>
            <person name="Sun X."/>
        </authorList>
    </citation>
    <scope>NUCLEOTIDE SEQUENCE</scope>
    <source>
        <strain evidence="2">NEAU-A11</strain>
    </source>
</reference>
<dbReference type="AlphaFoldDB" id="A0A931FW92"/>
<keyword evidence="1" id="KW-0732">Signal</keyword>
<evidence type="ECO:0000313" key="3">
    <source>
        <dbReference type="Proteomes" id="UP000598146"/>
    </source>
</evidence>
<dbReference type="Proteomes" id="UP000598146">
    <property type="component" value="Unassembled WGS sequence"/>
</dbReference>
<dbReference type="RefSeq" id="WP_196413990.1">
    <property type="nucleotide sequence ID" value="NZ_JADQTO010000005.1"/>
</dbReference>
<evidence type="ECO:0008006" key="4">
    <source>
        <dbReference type="Google" id="ProtNLM"/>
    </source>
</evidence>
<sequence>MTRTRGLLTAAAIPILLLGACARPGTAAGAGDAGAGEPVTESAAVPTPDADDLALRVEYRGGFVPPDYLLGRLPLVSVYTDGRVITDGPVPLIAPGPALPNLQVQQISPAEVRKLTADAVAAGVRSGADFGVPGVADVPDTRITVNTGYGTQTVSVNALREAQSDDPSLSAAQKAARKKLAAFVDRLTALKAASQPYRPDEVAALAGPYTDPGDGLGGKPVDWPGPALPGEALNPALDIHCVSATGALKDAVWAAAEKANQQTPWVSGGKQWRVMFRPLLPDESGCAALRSAG</sequence>
<proteinExistence type="predicted"/>
<evidence type="ECO:0000256" key="1">
    <source>
        <dbReference type="SAM" id="SignalP"/>
    </source>
</evidence>
<comment type="caution">
    <text evidence="2">The sequence shown here is derived from an EMBL/GenBank/DDBJ whole genome shotgun (WGS) entry which is preliminary data.</text>
</comment>